<name>A0AAW2WX38_9LAMI</name>
<dbReference type="AlphaFoldDB" id="A0AAW2WX38"/>
<dbReference type="EMBL" id="JACGWN010000006">
    <property type="protein sequence ID" value="KAL0446347.1"/>
    <property type="molecule type" value="Genomic_DNA"/>
</dbReference>
<organism evidence="2">
    <name type="scientific">Sesamum latifolium</name>
    <dbReference type="NCBI Taxonomy" id="2727402"/>
    <lineage>
        <taxon>Eukaryota</taxon>
        <taxon>Viridiplantae</taxon>
        <taxon>Streptophyta</taxon>
        <taxon>Embryophyta</taxon>
        <taxon>Tracheophyta</taxon>
        <taxon>Spermatophyta</taxon>
        <taxon>Magnoliopsida</taxon>
        <taxon>eudicotyledons</taxon>
        <taxon>Gunneridae</taxon>
        <taxon>Pentapetalae</taxon>
        <taxon>asterids</taxon>
        <taxon>lamiids</taxon>
        <taxon>Lamiales</taxon>
        <taxon>Pedaliaceae</taxon>
        <taxon>Sesamum</taxon>
    </lineage>
</organism>
<feature type="compositionally biased region" description="Basic and acidic residues" evidence="1">
    <location>
        <begin position="77"/>
        <end position="90"/>
    </location>
</feature>
<sequence length="90" mass="9778">MTVYHGDQPLLGGLDLDSVTIIKNNATGTDTRPGDCWIEVADDAPHYVSFGHPTSTRAAPFSIRDPVTTNNTAEGHQSSDEDQKEDTTLY</sequence>
<proteinExistence type="predicted"/>
<evidence type="ECO:0000313" key="2">
    <source>
        <dbReference type="EMBL" id="KAL0446347.1"/>
    </source>
</evidence>
<feature type="compositionally biased region" description="Polar residues" evidence="1">
    <location>
        <begin position="67"/>
        <end position="76"/>
    </location>
</feature>
<gene>
    <name evidence="2" type="ORF">Slati_1762600</name>
</gene>
<reference evidence="2" key="2">
    <citation type="journal article" date="2024" name="Plant">
        <title>Genomic evolution and insights into agronomic trait innovations of Sesamum species.</title>
        <authorList>
            <person name="Miao H."/>
            <person name="Wang L."/>
            <person name="Qu L."/>
            <person name="Liu H."/>
            <person name="Sun Y."/>
            <person name="Le M."/>
            <person name="Wang Q."/>
            <person name="Wei S."/>
            <person name="Zheng Y."/>
            <person name="Lin W."/>
            <person name="Duan Y."/>
            <person name="Cao H."/>
            <person name="Xiong S."/>
            <person name="Wang X."/>
            <person name="Wei L."/>
            <person name="Li C."/>
            <person name="Ma Q."/>
            <person name="Ju M."/>
            <person name="Zhao R."/>
            <person name="Li G."/>
            <person name="Mu C."/>
            <person name="Tian Q."/>
            <person name="Mei H."/>
            <person name="Zhang T."/>
            <person name="Gao T."/>
            <person name="Zhang H."/>
        </authorList>
    </citation>
    <scope>NUCLEOTIDE SEQUENCE</scope>
    <source>
        <strain evidence="2">KEN1</strain>
    </source>
</reference>
<accession>A0AAW2WX38</accession>
<comment type="caution">
    <text evidence="2">The sequence shown here is derived from an EMBL/GenBank/DDBJ whole genome shotgun (WGS) entry which is preliminary data.</text>
</comment>
<protein>
    <submittedName>
        <fullName evidence="2">Uncharacterized protein</fullName>
    </submittedName>
</protein>
<feature type="region of interest" description="Disordered" evidence="1">
    <location>
        <begin position="55"/>
        <end position="90"/>
    </location>
</feature>
<evidence type="ECO:0000256" key="1">
    <source>
        <dbReference type="SAM" id="MobiDB-lite"/>
    </source>
</evidence>
<reference evidence="2" key="1">
    <citation type="submission" date="2020-06" db="EMBL/GenBank/DDBJ databases">
        <authorList>
            <person name="Li T."/>
            <person name="Hu X."/>
            <person name="Zhang T."/>
            <person name="Song X."/>
            <person name="Zhang H."/>
            <person name="Dai N."/>
            <person name="Sheng W."/>
            <person name="Hou X."/>
            <person name="Wei L."/>
        </authorList>
    </citation>
    <scope>NUCLEOTIDE SEQUENCE</scope>
    <source>
        <strain evidence="2">KEN1</strain>
        <tissue evidence="2">Leaf</tissue>
    </source>
</reference>